<dbReference type="Gene3D" id="3.30.2350.10">
    <property type="entry name" value="Pseudouridine synthase"/>
    <property type="match status" value="1"/>
</dbReference>
<dbReference type="GO" id="GO:0009982">
    <property type="term" value="F:pseudouridine synthase activity"/>
    <property type="evidence" value="ECO:0007669"/>
    <property type="project" value="InterPro"/>
</dbReference>
<protein>
    <submittedName>
        <fullName evidence="2">Pseudouridine synthase</fullName>
    </submittedName>
</protein>
<sequence>MSFSARSLSAARCSHLLGGCRPSSSEASQAASSKFIHAAMTPKTFSNSRDLAEYLRRTHVFHKAGDFLILNKPYGVSTFGYLQPTGGIFENSRYDRKKETEAETGVDAEDKPKEPTIESALPYLRHQFGEPFLEISTGLKRYLSGPIIVPCSPQSANFLKESKKFASSLNDNQDHPFTHHRALVICVGRPKLTNEVLSGYATFQTVGDRSEYIFVEGKAKRRAKSGKYAVSGTVEYEVLHSQNGCSLIDLKFGKFSRHLPRLAMSHIMCPILGDSIYQNRLVTVNDELHSVEPKFIKRNKHRLFVPSELLQRLNITMPEYMSKIPMFFHVYQTVFPRYGNAKDKKIPDLIAMTPPPENFSAMLDVLGFTDAARKHFSGLTPEDDFEAVDSVTTKEKSF</sequence>
<dbReference type="WBParaSite" id="L893_g29052.t1">
    <property type="protein sequence ID" value="L893_g29052.t1"/>
    <property type="gene ID" value="L893_g29052"/>
</dbReference>
<proteinExistence type="predicted"/>
<evidence type="ECO:0000313" key="2">
    <source>
        <dbReference type="WBParaSite" id="L893_g29052.t1"/>
    </source>
</evidence>
<name>A0A1I7ZRG7_9BILA</name>
<dbReference type="GO" id="GO:0003723">
    <property type="term" value="F:RNA binding"/>
    <property type="evidence" value="ECO:0007669"/>
    <property type="project" value="InterPro"/>
</dbReference>
<dbReference type="AlphaFoldDB" id="A0A1I7ZRG7"/>
<dbReference type="Proteomes" id="UP000095287">
    <property type="component" value="Unplaced"/>
</dbReference>
<dbReference type="InterPro" id="IPR020103">
    <property type="entry name" value="PsdUridine_synth_cat_dom_sf"/>
</dbReference>
<evidence type="ECO:0000313" key="1">
    <source>
        <dbReference type="Proteomes" id="UP000095287"/>
    </source>
</evidence>
<reference evidence="2" key="1">
    <citation type="submission" date="2016-11" db="UniProtKB">
        <authorList>
            <consortium name="WormBaseParasite"/>
        </authorList>
    </citation>
    <scope>IDENTIFICATION</scope>
</reference>
<dbReference type="SUPFAM" id="SSF55120">
    <property type="entry name" value="Pseudouridine synthase"/>
    <property type="match status" value="1"/>
</dbReference>
<dbReference type="GO" id="GO:0001522">
    <property type="term" value="P:pseudouridine synthesis"/>
    <property type="evidence" value="ECO:0007669"/>
    <property type="project" value="InterPro"/>
</dbReference>
<keyword evidence="1" id="KW-1185">Reference proteome</keyword>
<accession>A0A1I7ZRG7</accession>
<organism evidence="1 2">
    <name type="scientific">Steinernema glaseri</name>
    <dbReference type="NCBI Taxonomy" id="37863"/>
    <lineage>
        <taxon>Eukaryota</taxon>
        <taxon>Metazoa</taxon>
        <taxon>Ecdysozoa</taxon>
        <taxon>Nematoda</taxon>
        <taxon>Chromadorea</taxon>
        <taxon>Rhabditida</taxon>
        <taxon>Tylenchina</taxon>
        <taxon>Panagrolaimomorpha</taxon>
        <taxon>Strongyloidoidea</taxon>
        <taxon>Steinernematidae</taxon>
        <taxon>Steinernema</taxon>
    </lineage>
</organism>